<accession>A0A4Y2C0D7</accession>
<dbReference type="Proteomes" id="UP000499080">
    <property type="component" value="Unassembled WGS sequence"/>
</dbReference>
<comment type="caution">
    <text evidence="1">The sequence shown here is derived from an EMBL/GenBank/DDBJ whole genome shotgun (WGS) entry which is preliminary data.</text>
</comment>
<sequence>MSIPTLPLHPFLHILLGELTPSKTPHCCCDTAASCVAPPRLICMIILGSSSLTSARVTTCFLEPSHHLTPHRDAVPDVRLTVVSWQRRNRINRKT</sequence>
<protein>
    <submittedName>
        <fullName evidence="1">Uncharacterized protein</fullName>
    </submittedName>
</protein>
<reference evidence="1 2" key="1">
    <citation type="journal article" date="2019" name="Sci. Rep.">
        <title>Orb-weaving spider Araneus ventricosus genome elucidates the spidroin gene catalogue.</title>
        <authorList>
            <person name="Kono N."/>
            <person name="Nakamura H."/>
            <person name="Ohtoshi R."/>
            <person name="Moran D.A.P."/>
            <person name="Shinohara A."/>
            <person name="Yoshida Y."/>
            <person name="Fujiwara M."/>
            <person name="Mori M."/>
            <person name="Tomita M."/>
            <person name="Arakawa K."/>
        </authorList>
    </citation>
    <scope>NUCLEOTIDE SEQUENCE [LARGE SCALE GENOMIC DNA]</scope>
</reference>
<organism evidence="1 2">
    <name type="scientific">Araneus ventricosus</name>
    <name type="common">Orbweaver spider</name>
    <name type="synonym">Epeira ventricosa</name>
    <dbReference type="NCBI Taxonomy" id="182803"/>
    <lineage>
        <taxon>Eukaryota</taxon>
        <taxon>Metazoa</taxon>
        <taxon>Ecdysozoa</taxon>
        <taxon>Arthropoda</taxon>
        <taxon>Chelicerata</taxon>
        <taxon>Arachnida</taxon>
        <taxon>Araneae</taxon>
        <taxon>Araneomorphae</taxon>
        <taxon>Entelegynae</taxon>
        <taxon>Araneoidea</taxon>
        <taxon>Araneidae</taxon>
        <taxon>Araneus</taxon>
    </lineage>
</organism>
<dbReference type="AlphaFoldDB" id="A0A4Y2C0D7"/>
<evidence type="ECO:0000313" key="2">
    <source>
        <dbReference type="Proteomes" id="UP000499080"/>
    </source>
</evidence>
<dbReference type="EMBL" id="BGPR01000127">
    <property type="protein sequence ID" value="GBL97195.1"/>
    <property type="molecule type" value="Genomic_DNA"/>
</dbReference>
<name>A0A4Y2C0D7_ARAVE</name>
<evidence type="ECO:0000313" key="1">
    <source>
        <dbReference type="EMBL" id="GBL97195.1"/>
    </source>
</evidence>
<keyword evidence="2" id="KW-1185">Reference proteome</keyword>
<gene>
    <name evidence="1" type="ORF">AVEN_144629_1</name>
</gene>
<proteinExistence type="predicted"/>